<comment type="caution">
    <text evidence="3">The sequence shown here is derived from an EMBL/GenBank/DDBJ whole genome shotgun (WGS) entry which is preliminary data.</text>
</comment>
<dbReference type="Proteomes" id="UP000436803">
    <property type="component" value="Unassembled WGS sequence"/>
</dbReference>
<reference evidence="5 8" key="3">
    <citation type="submission" date="2019-07" db="EMBL/GenBank/DDBJ databases">
        <title>Genome sequencing of Bacteroides fragilis.</title>
        <authorList>
            <person name="Galasyn E.V."/>
            <person name="Ruoff K.L."/>
            <person name="Price C.E."/>
            <person name="Valls R.A."/>
            <person name="O'Toole G.A."/>
        </authorList>
    </citation>
    <scope>NUCLEOTIDE SEQUENCE [LARGE SCALE GENOMIC DNA]</scope>
    <source>
        <strain evidence="5 8">AD135F_1B</strain>
    </source>
</reference>
<dbReference type="EMBL" id="VWEQ01000002">
    <property type="protein sequence ID" value="KAA4755822.1"/>
    <property type="molecule type" value="Genomic_DNA"/>
</dbReference>
<evidence type="ECO:0000313" key="1">
    <source>
        <dbReference type="EMBL" id="KAA4755822.1"/>
    </source>
</evidence>
<evidence type="ECO:0000313" key="2">
    <source>
        <dbReference type="EMBL" id="KAA4992432.1"/>
    </source>
</evidence>
<reference evidence="6 10" key="2">
    <citation type="submission" date="2019-07" db="EMBL/GenBank/DDBJ databases">
        <title>Genome Sequencing of Bacteroides fragilis.</title>
        <authorList>
            <person name="Pinto K.M."/>
            <person name="Ruoff K.L."/>
            <person name="Price C.E."/>
            <person name="Valls R.A."/>
            <person name="O'Toole G.A."/>
        </authorList>
    </citation>
    <scope>NUCLEOTIDE SEQUENCE [LARGE SCALE GENOMIC DNA]</scope>
    <source>
        <strain evidence="6 10">AD135F_3B</strain>
    </source>
</reference>
<evidence type="ECO:0000313" key="12">
    <source>
        <dbReference type="Proteomes" id="UP000436803"/>
    </source>
</evidence>
<dbReference type="Proteomes" id="UP000460666">
    <property type="component" value="Unassembled WGS sequence"/>
</dbReference>
<accession>A0A412D460</accession>
<evidence type="ECO:0000313" key="11">
    <source>
        <dbReference type="Proteomes" id="UP000429838"/>
    </source>
</evidence>
<dbReference type="Proteomes" id="UP000315444">
    <property type="component" value="Unassembled WGS sequence"/>
</dbReference>
<evidence type="ECO:0000313" key="10">
    <source>
        <dbReference type="Proteomes" id="UP000319026"/>
    </source>
</evidence>
<dbReference type="Proteomes" id="UP000479773">
    <property type="component" value="Unassembled WGS sequence"/>
</dbReference>
<evidence type="ECO:0000313" key="14">
    <source>
        <dbReference type="Proteomes" id="UP000479773"/>
    </source>
</evidence>
<reference evidence="7 9" key="4">
    <citation type="submission" date="2019-08" db="EMBL/GenBank/DDBJ databases">
        <title>Genome sequencing of Bacteroides fragilis Sample_iSURF_9.</title>
        <authorList>
            <person name="Chandler J.E."/>
            <person name="Ruoff K.L."/>
            <person name="Price C.E."/>
            <person name="Valls R.A."/>
            <person name="O'Toole G.A."/>
        </authorList>
    </citation>
    <scope>NUCLEOTIDE SEQUENCE [LARGE SCALE GENOMIC DNA]</scope>
    <source>
        <strain evidence="7 9">CFPLTA004_1B</strain>
    </source>
</reference>
<sequence length="50" mass="5483">MNSYESVLIRVICGETSSKLPSAVSGRLAKLAKPFVKLCSFLRLCYICAD</sequence>
<dbReference type="EMBL" id="VOHY01000013">
    <property type="protein sequence ID" value="TWV71178.1"/>
    <property type="molecule type" value="Genomic_DNA"/>
</dbReference>
<dbReference type="EMBL" id="VWAQ01000001">
    <property type="protein sequence ID" value="KAA5210224.1"/>
    <property type="molecule type" value="Genomic_DNA"/>
</dbReference>
<name>A0A412D460_BACFG</name>
<gene>
    <name evidence="4" type="ORF">F2Z25_00105</name>
    <name evidence="3" type="ORF">F2Z29_09215</name>
    <name evidence="2" type="ORF">F2Z89_19815</name>
    <name evidence="1" type="ORF">F3B44_04235</name>
    <name evidence="6" type="ORF">FSA03_17850</name>
    <name evidence="5" type="ORF">FSA06_17820</name>
    <name evidence="7" type="ORF">FSA08_15470</name>
</gene>
<protein>
    <submittedName>
        <fullName evidence="3">Uncharacterized protein</fullName>
    </submittedName>
</protein>
<proteinExistence type="predicted"/>
<evidence type="ECO:0000313" key="8">
    <source>
        <dbReference type="Proteomes" id="UP000315444"/>
    </source>
</evidence>
<dbReference type="EMBL" id="VOHT01000008">
    <property type="protein sequence ID" value="TWV46737.1"/>
    <property type="molecule type" value="Genomic_DNA"/>
</dbReference>
<dbReference type="EMBL" id="VWCJ01000019">
    <property type="protein sequence ID" value="KAA4992432.1"/>
    <property type="molecule type" value="Genomic_DNA"/>
</dbReference>
<evidence type="ECO:0000313" key="5">
    <source>
        <dbReference type="EMBL" id="TWV39692.1"/>
    </source>
</evidence>
<evidence type="ECO:0000313" key="4">
    <source>
        <dbReference type="EMBL" id="KAA5210224.1"/>
    </source>
</evidence>
<evidence type="ECO:0000313" key="6">
    <source>
        <dbReference type="EMBL" id="TWV46737.1"/>
    </source>
</evidence>
<dbReference type="Proteomes" id="UP000318041">
    <property type="component" value="Unassembled WGS sequence"/>
</dbReference>
<evidence type="ECO:0000313" key="7">
    <source>
        <dbReference type="EMBL" id="TWV71178.1"/>
    </source>
</evidence>
<evidence type="ECO:0000313" key="13">
    <source>
        <dbReference type="Proteomes" id="UP000460666"/>
    </source>
</evidence>
<dbReference type="Proteomes" id="UP000319026">
    <property type="component" value="Unassembled WGS sequence"/>
</dbReference>
<dbReference type="Proteomes" id="UP000429838">
    <property type="component" value="Unassembled WGS sequence"/>
</dbReference>
<evidence type="ECO:0000313" key="9">
    <source>
        <dbReference type="Proteomes" id="UP000318041"/>
    </source>
</evidence>
<reference evidence="11 12" key="1">
    <citation type="journal article" date="2019" name="Nat. Med.">
        <title>A library of human gut bacterial isolates paired with longitudinal multiomics data enables mechanistic microbiome research.</title>
        <authorList>
            <person name="Poyet M."/>
            <person name="Groussin M."/>
            <person name="Gibbons S.M."/>
            <person name="Avila-Pacheco J."/>
            <person name="Jiang X."/>
            <person name="Kearney S.M."/>
            <person name="Perrotta A.R."/>
            <person name="Berdy B."/>
            <person name="Zhao S."/>
            <person name="Lieberman T.D."/>
            <person name="Swanson P.K."/>
            <person name="Smith M."/>
            <person name="Roesemann S."/>
            <person name="Alexander J.E."/>
            <person name="Rich S.A."/>
            <person name="Livny J."/>
            <person name="Vlamakis H."/>
            <person name="Clish C."/>
            <person name="Bullock K."/>
            <person name="Deik A."/>
            <person name="Scott J."/>
            <person name="Pierce K.A."/>
            <person name="Xavier R.J."/>
            <person name="Alm E.J."/>
        </authorList>
    </citation>
    <scope>NUCLEOTIDE SEQUENCE [LARGE SCALE GENOMIC DNA]</scope>
    <source>
        <strain evidence="4 11">BIOML-A1</strain>
        <strain evidence="1 14">BIOML-A106</strain>
        <strain evidence="2 13">BIOML-A46</strain>
        <strain evidence="3 12">BIOML-A7</strain>
    </source>
</reference>
<dbReference type="AlphaFoldDB" id="A0A412D460"/>
<organism evidence="3 12">
    <name type="scientific">Bacteroides fragilis</name>
    <dbReference type="NCBI Taxonomy" id="817"/>
    <lineage>
        <taxon>Bacteria</taxon>
        <taxon>Pseudomonadati</taxon>
        <taxon>Bacteroidota</taxon>
        <taxon>Bacteroidia</taxon>
        <taxon>Bacteroidales</taxon>
        <taxon>Bacteroidaceae</taxon>
        <taxon>Bacteroides</taxon>
    </lineage>
</organism>
<dbReference type="EMBL" id="VWAW01000006">
    <property type="protein sequence ID" value="KAA5174727.1"/>
    <property type="molecule type" value="Genomic_DNA"/>
</dbReference>
<dbReference type="EMBL" id="VOHV01000008">
    <property type="protein sequence ID" value="TWV39692.1"/>
    <property type="molecule type" value="Genomic_DNA"/>
</dbReference>
<evidence type="ECO:0000313" key="3">
    <source>
        <dbReference type="EMBL" id="KAA5174727.1"/>
    </source>
</evidence>